<dbReference type="EMBL" id="CAJNOK010011191">
    <property type="protein sequence ID" value="CAF1134379.1"/>
    <property type="molecule type" value="Genomic_DNA"/>
</dbReference>
<dbReference type="EMBL" id="CAJOBA010023365">
    <property type="protein sequence ID" value="CAF3921475.1"/>
    <property type="molecule type" value="Genomic_DNA"/>
</dbReference>
<evidence type="ECO:0000313" key="3">
    <source>
        <dbReference type="EMBL" id="CAF3921475.1"/>
    </source>
</evidence>
<dbReference type="Proteomes" id="UP000682733">
    <property type="component" value="Unassembled WGS sequence"/>
</dbReference>
<dbReference type="Pfam" id="PF26215">
    <property type="entry name" value="HTH_animal"/>
    <property type="match status" value="1"/>
</dbReference>
<organism evidence="3 4">
    <name type="scientific">Didymodactylos carnosus</name>
    <dbReference type="NCBI Taxonomy" id="1234261"/>
    <lineage>
        <taxon>Eukaryota</taxon>
        <taxon>Metazoa</taxon>
        <taxon>Spiralia</taxon>
        <taxon>Gnathifera</taxon>
        <taxon>Rotifera</taxon>
        <taxon>Eurotatoria</taxon>
        <taxon>Bdelloidea</taxon>
        <taxon>Philodinida</taxon>
        <taxon>Philodinidae</taxon>
        <taxon>Didymodactylos</taxon>
    </lineage>
</organism>
<accession>A0A8S2LVH0</accession>
<dbReference type="InterPro" id="IPR058912">
    <property type="entry name" value="HTH_animal"/>
</dbReference>
<gene>
    <name evidence="2" type="ORF">OVA965_LOCUS20812</name>
    <name evidence="3" type="ORF">TMI583_LOCUS21308</name>
</gene>
<sequence>MGSPFTMVLANIHMLQLEQPLIEHQQCHDELYDRDHPRSVHRTIVYGGLLRIIRFCSHVDDFDREQLKFELTLITSGYPLRFIKYHFKRFFADKTKKRRQIITDPDDLEQYLPKKKPWDREKLILHYRYESSPIVRYRQEFGRFWKDSYVNDPSRVKDVRLTVGIRINPSLEHRLVKKRPPQVLLNNRNDEKAVPLDAAVVSTNIILDPPPANNVTVNGEAHVFMCKRFANDQIAIQRFINPMNHTPPVPAGSEQGGKFTPLPGRFIDGVVTCQFILSDFAPQRVKQLNTLRPLSQSEKYHPLFAVGLVNATGDAQHHDGREPQPGLVQLDQNQNLVYRQNSSKLFNEIYPSS</sequence>
<evidence type="ECO:0000313" key="2">
    <source>
        <dbReference type="EMBL" id="CAF1134379.1"/>
    </source>
</evidence>
<comment type="caution">
    <text evidence="3">The sequence shown here is derived from an EMBL/GenBank/DDBJ whole genome shotgun (WGS) entry which is preliminary data.</text>
</comment>
<reference evidence="3" key="1">
    <citation type="submission" date="2021-02" db="EMBL/GenBank/DDBJ databases">
        <authorList>
            <person name="Nowell W R."/>
        </authorList>
    </citation>
    <scope>NUCLEOTIDE SEQUENCE</scope>
</reference>
<protein>
    <recommendedName>
        <fullName evidence="1">Helix-turn-helix domain-containing protein</fullName>
    </recommendedName>
</protein>
<proteinExistence type="predicted"/>
<evidence type="ECO:0000313" key="4">
    <source>
        <dbReference type="Proteomes" id="UP000682733"/>
    </source>
</evidence>
<feature type="domain" description="Helix-turn-helix" evidence="1">
    <location>
        <begin position="32"/>
        <end position="88"/>
    </location>
</feature>
<evidence type="ECO:0000259" key="1">
    <source>
        <dbReference type="Pfam" id="PF26215"/>
    </source>
</evidence>
<dbReference type="AlphaFoldDB" id="A0A8S2LVH0"/>
<dbReference type="Proteomes" id="UP000677228">
    <property type="component" value="Unassembled WGS sequence"/>
</dbReference>
<name>A0A8S2LVH0_9BILA</name>